<reference evidence="2" key="1">
    <citation type="submission" date="2018-05" db="EMBL/GenBank/DDBJ databases">
        <title>Draft genome of Mucuna pruriens seed.</title>
        <authorList>
            <person name="Nnadi N.E."/>
            <person name="Vos R."/>
            <person name="Hasami M.H."/>
            <person name="Devisetty U.K."/>
            <person name="Aguiy J.C."/>
        </authorList>
    </citation>
    <scope>NUCLEOTIDE SEQUENCE [LARGE SCALE GENOMIC DNA]</scope>
    <source>
        <strain evidence="2">JCA_2017</strain>
    </source>
</reference>
<comment type="caution">
    <text evidence="2">The sequence shown here is derived from an EMBL/GenBank/DDBJ whole genome shotgun (WGS) entry which is preliminary data.</text>
</comment>
<proteinExistence type="predicted"/>
<keyword evidence="3" id="KW-1185">Reference proteome</keyword>
<dbReference type="EMBL" id="QJKJ01001252">
    <property type="protein sequence ID" value="RDY08550.1"/>
    <property type="molecule type" value="Genomic_DNA"/>
</dbReference>
<feature type="region of interest" description="Disordered" evidence="1">
    <location>
        <begin position="87"/>
        <end position="116"/>
    </location>
</feature>
<accession>A0A371I0I0</accession>
<feature type="compositionally biased region" description="Basic and acidic residues" evidence="1">
    <location>
        <begin position="8"/>
        <end position="24"/>
    </location>
</feature>
<feature type="non-terminal residue" evidence="2">
    <location>
        <position position="1"/>
    </location>
</feature>
<evidence type="ECO:0000256" key="1">
    <source>
        <dbReference type="SAM" id="MobiDB-lite"/>
    </source>
</evidence>
<dbReference type="Proteomes" id="UP000257109">
    <property type="component" value="Unassembled WGS sequence"/>
</dbReference>
<protein>
    <submittedName>
        <fullName evidence="2">Uncharacterized protein</fullName>
    </submittedName>
</protein>
<organism evidence="2 3">
    <name type="scientific">Mucuna pruriens</name>
    <name type="common">Velvet bean</name>
    <name type="synonym">Dolichos pruriens</name>
    <dbReference type="NCBI Taxonomy" id="157652"/>
    <lineage>
        <taxon>Eukaryota</taxon>
        <taxon>Viridiplantae</taxon>
        <taxon>Streptophyta</taxon>
        <taxon>Embryophyta</taxon>
        <taxon>Tracheophyta</taxon>
        <taxon>Spermatophyta</taxon>
        <taxon>Magnoliopsida</taxon>
        <taxon>eudicotyledons</taxon>
        <taxon>Gunneridae</taxon>
        <taxon>Pentapetalae</taxon>
        <taxon>rosids</taxon>
        <taxon>fabids</taxon>
        <taxon>Fabales</taxon>
        <taxon>Fabaceae</taxon>
        <taxon>Papilionoideae</taxon>
        <taxon>50 kb inversion clade</taxon>
        <taxon>NPAAA clade</taxon>
        <taxon>indigoferoid/millettioid clade</taxon>
        <taxon>Phaseoleae</taxon>
        <taxon>Mucuna</taxon>
    </lineage>
</organism>
<feature type="compositionally biased region" description="Polar residues" evidence="1">
    <location>
        <begin position="90"/>
        <end position="103"/>
    </location>
</feature>
<dbReference type="AlphaFoldDB" id="A0A371I0I0"/>
<name>A0A371I0I0_MUCPR</name>
<dbReference type="OrthoDB" id="1752182at2759"/>
<evidence type="ECO:0000313" key="3">
    <source>
        <dbReference type="Proteomes" id="UP000257109"/>
    </source>
</evidence>
<gene>
    <name evidence="2" type="ORF">CR513_07196</name>
</gene>
<sequence length="163" mass="18256">MCAQEVEEERRGGSRRHSVDVDQKRRLHYKSTTSIAKEMSESASDKQGQNYVPFGSDASARKYAESDSNPTSANSISVEIMSAHLVPSPIQVSQSDPKTINDNSSSPPPPTELKPLPSHLKYAYLDTEQQLMVIIVNNLHQEQEDKLLSVLKKHKKANWVEII</sequence>
<evidence type="ECO:0000313" key="2">
    <source>
        <dbReference type="EMBL" id="RDY08550.1"/>
    </source>
</evidence>
<feature type="region of interest" description="Disordered" evidence="1">
    <location>
        <begin position="1"/>
        <end position="55"/>
    </location>
</feature>